<name>A0AA35MF84_9HYPO</name>
<dbReference type="SUPFAM" id="SSF103473">
    <property type="entry name" value="MFS general substrate transporter"/>
    <property type="match status" value="1"/>
</dbReference>
<dbReference type="InterPro" id="IPR011701">
    <property type="entry name" value="MFS"/>
</dbReference>
<dbReference type="EMBL" id="CABFNP030001279">
    <property type="protein sequence ID" value="CAI6096011.1"/>
    <property type="molecule type" value="Genomic_DNA"/>
</dbReference>
<feature type="transmembrane region" description="Helical" evidence="3">
    <location>
        <begin position="151"/>
        <end position="172"/>
    </location>
</feature>
<accession>A0AA35MF84</accession>
<evidence type="ECO:0000313" key="4">
    <source>
        <dbReference type="EMBL" id="CAI6096011.1"/>
    </source>
</evidence>
<keyword evidence="3" id="KW-1133">Transmembrane helix</keyword>
<comment type="subcellular location">
    <subcellularLocation>
        <location evidence="1">Membrane</location>
        <topology evidence="1">Multi-pass membrane protein</topology>
    </subcellularLocation>
</comment>
<dbReference type="PANTHER" id="PTHR11360">
    <property type="entry name" value="MONOCARBOXYLATE TRANSPORTER"/>
    <property type="match status" value="1"/>
</dbReference>
<feature type="transmembrane region" description="Helical" evidence="3">
    <location>
        <begin position="120"/>
        <end position="139"/>
    </location>
</feature>
<keyword evidence="3" id="KW-0472">Membrane</keyword>
<feature type="transmembrane region" description="Helical" evidence="3">
    <location>
        <begin position="224"/>
        <end position="242"/>
    </location>
</feature>
<organism evidence="4 5">
    <name type="scientific">Clonostachys chloroleuca</name>
    <dbReference type="NCBI Taxonomy" id="1926264"/>
    <lineage>
        <taxon>Eukaryota</taxon>
        <taxon>Fungi</taxon>
        <taxon>Dikarya</taxon>
        <taxon>Ascomycota</taxon>
        <taxon>Pezizomycotina</taxon>
        <taxon>Sordariomycetes</taxon>
        <taxon>Hypocreomycetidae</taxon>
        <taxon>Hypocreales</taxon>
        <taxon>Bionectriaceae</taxon>
        <taxon>Clonostachys</taxon>
    </lineage>
</organism>
<dbReference type="AlphaFoldDB" id="A0AA35MF84"/>
<dbReference type="InterPro" id="IPR050327">
    <property type="entry name" value="Proton-linked_MCT"/>
</dbReference>
<feature type="transmembrane region" description="Helical" evidence="3">
    <location>
        <begin position="64"/>
        <end position="82"/>
    </location>
</feature>
<dbReference type="Gene3D" id="1.20.1250.20">
    <property type="entry name" value="MFS general substrate transporter like domains"/>
    <property type="match status" value="2"/>
</dbReference>
<feature type="transmembrane region" description="Helical" evidence="3">
    <location>
        <begin position="289"/>
        <end position="310"/>
    </location>
</feature>
<feature type="transmembrane region" description="Helical" evidence="3">
    <location>
        <begin position="341"/>
        <end position="363"/>
    </location>
</feature>
<gene>
    <name evidence="4" type="ORF">CCHLO57077_00019319</name>
</gene>
<proteinExistence type="inferred from homology"/>
<feature type="transmembrane region" description="Helical" evidence="3">
    <location>
        <begin position="94"/>
        <end position="114"/>
    </location>
</feature>
<comment type="similarity">
    <text evidence="2">Belongs to the major facilitator superfamily. Monocarboxylate porter (TC 2.A.1.13) family.</text>
</comment>
<evidence type="ECO:0000256" key="2">
    <source>
        <dbReference type="ARBA" id="ARBA00006727"/>
    </source>
</evidence>
<keyword evidence="3" id="KW-0812">Transmembrane</keyword>
<evidence type="ECO:0000313" key="5">
    <source>
        <dbReference type="Proteomes" id="UP001160390"/>
    </source>
</evidence>
<feature type="transmembrane region" description="Helical" evidence="3">
    <location>
        <begin position="262"/>
        <end position="282"/>
    </location>
</feature>
<reference evidence="4" key="1">
    <citation type="submission" date="2023-01" db="EMBL/GenBank/DDBJ databases">
        <authorList>
            <person name="Piombo E."/>
        </authorList>
    </citation>
    <scope>NUCLEOTIDE SEQUENCE</scope>
</reference>
<dbReference type="GO" id="GO:0016020">
    <property type="term" value="C:membrane"/>
    <property type="evidence" value="ECO:0007669"/>
    <property type="project" value="UniProtKB-SubCell"/>
</dbReference>
<dbReference type="PANTHER" id="PTHR11360:SF305">
    <property type="entry name" value="MAJOR FACILITATOR SUPERFAMILY (MFS) PROFILE DOMAIN-CONTAINING PROTEIN"/>
    <property type="match status" value="1"/>
</dbReference>
<dbReference type="InterPro" id="IPR036259">
    <property type="entry name" value="MFS_trans_sf"/>
</dbReference>
<protein>
    <recommendedName>
        <fullName evidence="6">Major facilitator superfamily (MFS) profile domain-containing protein</fullName>
    </recommendedName>
</protein>
<sequence>MRLHYIRAPPGNVVVEAVPDGGYGWTIVGASAVLTFWVNGYTTVWGIFQNAIITSTNVQTDLRTITFVGSSFMACIVAFGLLSVRLMRPFGVRSLSVAAAAIFGIGLIATSFVLESVGRLFCIAGALIGLASSFVFTATNTLPIQWFSRRLGLAHGIVKMGGGVGATILPPITQALIDSIGLRWTFRAFGLCILATETPSAFLLKDRMPPAATSRFDWSMLKDLTFVTLTLAGAVAVFAMYVPPYFLPLFASSIELSSSMGAGLVAGFGASTAMGRLIGGWFCDRVGAVNALAITTLGNSLSMFAIWPVSSSPPPLFVFAILNGCANGSFFVALPTAVASIAASGSAAASVSLMIFFWAPGYLVGPPLAGMRRALCLTFEVSSTKIERLDHDRGITCLAASYKIVLLVNNIVDRVYDRKEMSISLAEELLRKLKEWAREVPEFLHTPPLPQLPWTVVICQIAKHRLAALGG</sequence>
<keyword evidence="5" id="KW-1185">Reference proteome</keyword>
<comment type="caution">
    <text evidence="4">The sequence shown here is derived from an EMBL/GenBank/DDBJ whole genome shotgun (WGS) entry which is preliminary data.</text>
</comment>
<evidence type="ECO:0000256" key="1">
    <source>
        <dbReference type="ARBA" id="ARBA00004141"/>
    </source>
</evidence>
<evidence type="ECO:0000256" key="3">
    <source>
        <dbReference type="SAM" id="Phobius"/>
    </source>
</evidence>
<feature type="transmembrane region" description="Helical" evidence="3">
    <location>
        <begin position="184"/>
        <end position="204"/>
    </location>
</feature>
<dbReference type="Proteomes" id="UP001160390">
    <property type="component" value="Unassembled WGS sequence"/>
</dbReference>
<dbReference type="Pfam" id="PF07690">
    <property type="entry name" value="MFS_1"/>
    <property type="match status" value="1"/>
</dbReference>
<feature type="transmembrane region" description="Helical" evidence="3">
    <location>
        <begin position="316"/>
        <end position="334"/>
    </location>
</feature>
<dbReference type="GO" id="GO:0022857">
    <property type="term" value="F:transmembrane transporter activity"/>
    <property type="evidence" value="ECO:0007669"/>
    <property type="project" value="InterPro"/>
</dbReference>
<evidence type="ECO:0008006" key="6">
    <source>
        <dbReference type="Google" id="ProtNLM"/>
    </source>
</evidence>